<accession>A0A5S9M4U9</accession>
<sequence length="83" mass="9772">MERYREEGEDKVCEFLLPIFLNTLSNCNENENRDLIWSVFMSIKCLNILGLVPLNIGIDPHSYLEMLLLDLKGHPYNDFLREL</sequence>
<dbReference type="AlphaFoldDB" id="A0A5S9M4U9"/>
<protein>
    <submittedName>
        <fullName evidence="1">Uncharacterized protein</fullName>
    </submittedName>
</protein>
<name>A0A5S9M4U9_BACIA</name>
<reference evidence="1 2" key="1">
    <citation type="submission" date="2019-12" db="EMBL/GenBank/DDBJ databases">
        <title>Full genome sequence of a Bacillus safensis strain isolated from commercially available natto in Indonesia.</title>
        <authorList>
            <person name="Yoshida M."/>
            <person name="Uomi M."/>
            <person name="Waturangi D."/>
            <person name="Ekaputri J.J."/>
            <person name="Setiamarga D.H.E."/>
        </authorList>
    </citation>
    <scope>NUCLEOTIDE SEQUENCE [LARGE SCALE GENOMIC DNA]</scope>
    <source>
        <strain evidence="1 2">IDN1</strain>
    </source>
</reference>
<dbReference type="EMBL" id="AP021906">
    <property type="protein sequence ID" value="BBP88620.1"/>
    <property type="molecule type" value="Genomic_DNA"/>
</dbReference>
<gene>
    <name evidence="1" type="ORF">BsIDN1_22380</name>
</gene>
<dbReference type="Proteomes" id="UP000464658">
    <property type="component" value="Chromosome"/>
</dbReference>
<organism evidence="1 2">
    <name type="scientific">Bacillus safensis</name>
    <dbReference type="NCBI Taxonomy" id="561879"/>
    <lineage>
        <taxon>Bacteria</taxon>
        <taxon>Bacillati</taxon>
        <taxon>Bacillota</taxon>
        <taxon>Bacilli</taxon>
        <taxon>Bacillales</taxon>
        <taxon>Bacillaceae</taxon>
        <taxon>Bacillus</taxon>
    </lineage>
</organism>
<evidence type="ECO:0000313" key="2">
    <source>
        <dbReference type="Proteomes" id="UP000464658"/>
    </source>
</evidence>
<proteinExistence type="predicted"/>
<evidence type="ECO:0000313" key="1">
    <source>
        <dbReference type="EMBL" id="BBP88620.1"/>
    </source>
</evidence>